<dbReference type="Proteomes" id="UP000295270">
    <property type="component" value="Unassembled WGS sequence"/>
</dbReference>
<feature type="domain" description="Peptidase M28" evidence="2">
    <location>
        <begin position="208"/>
        <end position="422"/>
    </location>
</feature>
<evidence type="ECO:0000259" key="2">
    <source>
        <dbReference type="Pfam" id="PF04389"/>
    </source>
</evidence>
<reference evidence="3 5" key="1">
    <citation type="journal article" date="2015" name="Stand. Genomic Sci.">
        <title>Genomic Encyclopedia of Bacterial and Archaeal Type Strains, Phase III: the genomes of soil and plant-associated and newly described type strains.</title>
        <authorList>
            <person name="Whitman W.B."/>
            <person name="Woyke T."/>
            <person name="Klenk H.P."/>
            <person name="Zhou Y."/>
            <person name="Lilburn T.G."/>
            <person name="Beck B.J."/>
            <person name="De Vos P."/>
            <person name="Vandamme P."/>
            <person name="Eisen J.A."/>
            <person name="Garrity G."/>
            <person name="Hugenholtz P."/>
            <person name="Kyrpides N.C."/>
        </authorList>
    </citation>
    <scope>NUCLEOTIDE SEQUENCE [LARGE SCALE GENOMIC DNA]</scope>
    <source>
        <strain evidence="3 5">P5626</strain>
    </source>
</reference>
<reference evidence="4 6" key="2">
    <citation type="journal article" date="2018" name="Syst. Appl. Microbiol.">
        <title>Flavobacterium circumlabens sp. nov. and Flavobacterium cupreum sp. nov., two psychrotrophic species isolated from Antarctic environmental samples.</title>
        <authorList>
            <person name="Kralova S."/>
            <person name="Busse H.J."/>
            <person name="Svec P."/>
            <person name="Maslanova I."/>
            <person name="Stankova E."/>
            <person name="Bartak M."/>
            <person name="Sedlacek I."/>
        </authorList>
    </citation>
    <scope>NUCLEOTIDE SEQUENCE [LARGE SCALE GENOMIC DNA]</scope>
    <source>
        <strain evidence="4 6">CCM 8828</strain>
    </source>
</reference>
<evidence type="ECO:0000313" key="5">
    <source>
        <dbReference type="Proteomes" id="UP000295270"/>
    </source>
</evidence>
<gene>
    <name evidence="4" type="ORF">D0809_21215</name>
    <name evidence="3" type="ORF">EV142_1098</name>
</gene>
<dbReference type="RefSeq" id="WP_132037438.1">
    <property type="nucleotide sequence ID" value="NZ_QWDN01000009.1"/>
</dbReference>
<name>A0A4Y7U7J4_9FLAO</name>
<dbReference type="GO" id="GO:0006508">
    <property type="term" value="P:proteolysis"/>
    <property type="evidence" value="ECO:0007669"/>
    <property type="project" value="InterPro"/>
</dbReference>
<reference evidence="3" key="3">
    <citation type="submission" date="2019-03" db="EMBL/GenBank/DDBJ databases">
        <authorList>
            <person name="Whitman W."/>
            <person name="Huntemann M."/>
            <person name="Clum A."/>
            <person name="Pillay M."/>
            <person name="Palaniappan K."/>
            <person name="Varghese N."/>
            <person name="Mikhailova N."/>
            <person name="Stamatis D."/>
            <person name="Reddy T."/>
            <person name="Daum C."/>
            <person name="Shapiro N."/>
            <person name="Ivanova N."/>
            <person name="Kyrpides N."/>
            <person name="Woyke T."/>
        </authorList>
    </citation>
    <scope>NUCLEOTIDE SEQUENCE</scope>
    <source>
        <strain evidence="3">P5626</strain>
    </source>
</reference>
<dbReference type="Pfam" id="PF04389">
    <property type="entry name" value="Peptidase_M28"/>
    <property type="match status" value="1"/>
</dbReference>
<dbReference type="PANTHER" id="PTHR12147">
    <property type="entry name" value="METALLOPEPTIDASE M28 FAMILY MEMBER"/>
    <property type="match status" value="1"/>
</dbReference>
<dbReference type="InterPro" id="IPR045175">
    <property type="entry name" value="M28_fam"/>
</dbReference>
<dbReference type="Gene3D" id="3.40.630.10">
    <property type="entry name" value="Zn peptidases"/>
    <property type="match status" value="1"/>
</dbReference>
<dbReference type="Proteomes" id="UP000298340">
    <property type="component" value="Unassembled WGS sequence"/>
</dbReference>
<keyword evidence="5" id="KW-1185">Reference proteome</keyword>
<keyword evidence="1" id="KW-0732">Signal</keyword>
<feature type="signal peptide" evidence="1">
    <location>
        <begin position="1"/>
        <end position="20"/>
    </location>
</feature>
<evidence type="ECO:0000313" key="4">
    <source>
        <dbReference type="EMBL" id="TEB42416.1"/>
    </source>
</evidence>
<dbReference type="PANTHER" id="PTHR12147:SF26">
    <property type="entry name" value="PEPTIDASE M28 DOMAIN-CONTAINING PROTEIN"/>
    <property type="match status" value="1"/>
</dbReference>
<organism evidence="4 6">
    <name type="scientific">Flavobacterium circumlabens</name>
    <dbReference type="NCBI Taxonomy" id="2133765"/>
    <lineage>
        <taxon>Bacteria</taxon>
        <taxon>Pseudomonadati</taxon>
        <taxon>Bacteroidota</taxon>
        <taxon>Flavobacteriia</taxon>
        <taxon>Flavobacteriales</taxon>
        <taxon>Flavobacteriaceae</taxon>
        <taxon>Flavobacterium</taxon>
    </lineage>
</organism>
<sequence>MKTQKIIPLLFFFSILLCNANNPAIISNLKGTIDEKNHKVTIVYDLSDKEENQIEVWLKLTDEKGLSYTINKNNTEGDIGFPVATGKKRRIIWTYDKNTFNPKKCSIKLVADDQYKIEITQLLKEVDTVRMIKDLQYVMGERNSSNSKSEEHLRSVGEYLKNSFKDNGLNAYYDTFKISNSELNQISNAKTGSNEIVPAGDKKHNVKNVVGSIAGQSEEAETFILSAHYDSYPGSLGMDDNGSGIIGLLEAMRILSQYNFAHTIKFMAFDKEEDGLIGSLSYVFAGGIKKSEKIGGVINFDMIGISSDKPGSQIVPEGFDQLYPEVCKEVAKNQYKGDFVINTSNENSTKLSESFINSGKKYVEELKIVSLLVEGNGESTPSLAESDHASFWYNKNPALHIGEGGATRNPNLHTIKDSSSYLKFNYKFMSDIVKTTIALFMELAEAEHYTTASIPLTR</sequence>
<protein>
    <submittedName>
        <fullName evidence="3">Peptidase M28-like protein</fullName>
    </submittedName>
</protein>
<evidence type="ECO:0000256" key="1">
    <source>
        <dbReference type="SAM" id="SignalP"/>
    </source>
</evidence>
<feature type="chain" id="PRO_5043204362" evidence="1">
    <location>
        <begin position="21"/>
        <end position="458"/>
    </location>
</feature>
<evidence type="ECO:0000313" key="6">
    <source>
        <dbReference type="Proteomes" id="UP000298340"/>
    </source>
</evidence>
<dbReference type="GO" id="GO:0008235">
    <property type="term" value="F:metalloexopeptidase activity"/>
    <property type="evidence" value="ECO:0007669"/>
    <property type="project" value="InterPro"/>
</dbReference>
<dbReference type="EMBL" id="QWDN01000009">
    <property type="protein sequence ID" value="TEB42416.1"/>
    <property type="molecule type" value="Genomic_DNA"/>
</dbReference>
<dbReference type="AlphaFoldDB" id="A0A4Y7U7J4"/>
<proteinExistence type="predicted"/>
<dbReference type="EMBL" id="SLWA01000009">
    <property type="protein sequence ID" value="TCN53025.1"/>
    <property type="molecule type" value="Genomic_DNA"/>
</dbReference>
<accession>A0A4Y7U7J4</accession>
<dbReference type="OrthoDB" id="1521787at2"/>
<comment type="caution">
    <text evidence="4">The sequence shown here is derived from an EMBL/GenBank/DDBJ whole genome shotgun (WGS) entry which is preliminary data.</text>
</comment>
<dbReference type="SUPFAM" id="SSF53187">
    <property type="entry name" value="Zn-dependent exopeptidases"/>
    <property type="match status" value="1"/>
</dbReference>
<dbReference type="InterPro" id="IPR007484">
    <property type="entry name" value="Peptidase_M28"/>
</dbReference>
<evidence type="ECO:0000313" key="3">
    <source>
        <dbReference type="EMBL" id="TCN53025.1"/>
    </source>
</evidence>